<dbReference type="InterPro" id="IPR036390">
    <property type="entry name" value="WH_DNA-bd_sf"/>
</dbReference>
<dbReference type="InterPro" id="IPR005119">
    <property type="entry name" value="LysR_subst-bd"/>
</dbReference>
<evidence type="ECO:0000256" key="4">
    <source>
        <dbReference type="ARBA" id="ARBA00023163"/>
    </source>
</evidence>
<dbReference type="RefSeq" id="WP_150938462.1">
    <property type="nucleotide sequence ID" value="NZ_WAAT01000040.1"/>
</dbReference>
<keyword evidence="2" id="KW-0805">Transcription regulation</keyword>
<dbReference type="Gene3D" id="1.10.10.10">
    <property type="entry name" value="Winged helix-like DNA-binding domain superfamily/Winged helix DNA-binding domain"/>
    <property type="match status" value="1"/>
</dbReference>
<dbReference type="InterPro" id="IPR036388">
    <property type="entry name" value="WH-like_DNA-bd_sf"/>
</dbReference>
<name>A0A6N6MC18_9FLAO</name>
<dbReference type="PANTHER" id="PTHR30346">
    <property type="entry name" value="TRANSCRIPTIONAL DUAL REGULATOR HCAR-RELATED"/>
    <property type="match status" value="1"/>
</dbReference>
<evidence type="ECO:0000259" key="5">
    <source>
        <dbReference type="PROSITE" id="PS50931"/>
    </source>
</evidence>
<dbReference type="AlphaFoldDB" id="A0A6N6MC18"/>
<keyword evidence="7" id="KW-1185">Reference proteome</keyword>
<dbReference type="Pfam" id="PF03466">
    <property type="entry name" value="LysR_substrate"/>
    <property type="match status" value="1"/>
</dbReference>
<evidence type="ECO:0000256" key="3">
    <source>
        <dbReference type="ARBA" id="ARBA00023125"/>
    </source>
</evidence>
<dbReference type="GO" id="GO:0032993">
    <property type="term" value="C:protein-DNA complex"/>
    <property type="evidence" value="ECO:0007669"/>
    <property type="project" value="TreeGrafter"/>
</dbReference>
<dbReference type="Pfam" id="PF00126">
    <property type="entry name" value="HTH_1"/>
    <property type="match status" value="1"/>
</dbReference>
<dbReference type="FunFam" id="1.10.10.10:FF:000001">
    <property type="entry name" value="LysR family transcriptional regulator"/>
    <property type="match status" value="1"/>
</dbReference>
<sequence length="295" mass="34142">MSNQLEYRHLIYFLAVADELHFRKAADKLFISQPGLSRQIRQMEESMGVILFDRDNRNVSLTKAGEYLKKELKVNLNALDDILNQAKRINDGIDGNLNFGYIGSAMENIIPELLVKLRNKHPNIHFRFQEMDNLNQISALQMKEIDIGFVRIETIPNELNIQPILEDTFSLVLPLKHHLSEQNFTGLKQLQDENFIMFDKSYSPSYYQKIMEIFKESGFTPNVSHRTIHSSSIYKLVEHDFGISIVPSSLRTGINEHVKFIELKDISQRTILSAVWSKNNRNPMLSKMLEFISGI</sequence>
<keyword evidence="3" id="KW-0238">DNA-binding</keyword>
<protein>
    <submittedName>
        <fullName evidence="6">LysR family transcriptional regulator</fullName>
    </submittedName>
</protein>
<gene>
    <name evidence="6" type="ORF">F6U93_07630</name>
</gene>
<dbReference type="PANTHER" id="PTHR30346:SF0">
    <property type="entry name" value="HCA OPERON TRANSCRIPTIONAL ACTIVATOR HCAR"/>
    <property type="match status" value="1"/>
</dbReference>
<accession>A0A6N6MC18</accession>
<organism evidence="6 7">
    <name type="scientific">Pseudotamlana haliotis</name>
    <dbReference type="NCBI Taxonomy" id="2614804"/>
    <lineage>
        <taxon>Bacteria</taxon>
        <taxon>Pseudomonadati</taxon>
        <taxon>Bacteroidota</taxon>
        <taxon>Flavobacteriia</taxon>
        <taxon>Flavobacteriales</taxon>
        <taxon>Flavobacteriaceae</taxon>
        <taxon>Pseudotamlana</taxon>
    </lineage>
</organism>
<evidence type="ECO:0000256" key="1">
    <source>
        <dbReference type="ARBA" id="ARBA00009437"/>
    </source>
</evidence>
<reference evidence="6 7" key="1">
    <citation type="submission" date="2019-09" db="EMBL/GenBank/DDBJ databases">
        <authorList>
            <person name="Cao W.R."/>
        </authorList>
    </citation>
    <scope>NUCLEOTIDE SEQUENCE [LARGE SCALE GENOMIC DNA]</scope>
    <source>
        <strain evidence="6 7">B1N29</strain>
    </source>
</reference>
<dbReference type="PRINTS" id="PR00039">
    <property type="entry name" value="HTHLYSR"/>
</dbReference>
<comment type="similarity">
    <text evidence="1">Belongs to the LysR transcriptional regulatory family.</text>
</comment>
<dbReference type="GO" id="GO:0003677">
    <property type="term" value="F:DNA binding"/>
    <property type="evidence" value="ECO:0007669"/>
    <property type="project" value="UniProtKB-KW"/>
</dbReference>
<dbReference type="SUPFAM" id="SSF53850">
    <property type="entry name" value="Periplasmic binding protein-like II"/>
    <property type="match status" value="1"/>
</dbReference>
<dbReference type="PROSITE" id="PS50931">
    <property type="entry name" value="HTH_LYSR"/>
    <property type="match status" value="1"/>
</dbReference>
<dbReference type="SUPFAM" id="SSF46785">
    <property type="entry name" value="Winged helix' DNA-binding domain"/>
    <property type="match status" value="1"/>
</dbReference>
<dbReference type="Gene3D" id="3.40.190.10">
    <property type="entry name" value="Periplasmic binding protein-like II"/>
    <property type="match status" value="2"/>
</dbReference>
<evidence type="ECO:0000313" key="6">
    <source>
        <dbReference type="EMBL" id="KAB1068160.1"/>
    </source>
</evidence>
<dbReference type="EMBL" id="WAAT01000040">
    <property type="protein sequence ID" value="KAB1068160.1"/>
    <property type="molecule type" value="Genomic_DNA"/>
</dbReference>
<dbReference type="GO" id="GO:0003700">
    <property type="term" value="F:DNA-binding transcription factor activity"/>
    <property type="evidence" value="ECO:0007669"/>
    <property type="project" value="InterPro"/>
</dbReference>
<keyword evidence="4" id="KW-0804">Transcription</keyword>
<dbReference type="Proteomes" id="UP000441333">
    <property type="component" value="Unassembled WGS sequence"/>
</dbReference>
<evidence type="ECO:0000256" key="2">
    <source>
        <dbReference type="ARBA" id="ARBA00023015"/>
    </source>
</evidence>
<proteinExistence type="inferred from homology"/>
<evidence type="ECO:0000313" key="7">
    <source>
        <dbReference type="Proteomes" id="UP000441333"/>
    </source>
</evidence>
<comment type="caution">
    <text evidence="6">The sequence shown here is derived from an EMBL/GenBank/DDBJ whole genome shotgun (WGS) entry which is preliminary data.</text>
</comment>
<feature type="domain" description="HTH lysR-type" evidence="5">
    <location>
        <begin position="5"/>
        <end position="62"/>
    </location>
</feature>
<dbReference type="InterPro" id="IPR000847">
    <property type="entry name" value="LysR_HTH_N"/>
</dbReference>